<evidence type="ECO:0000259" key="1">
    <source>
        <dbReference type="PROSITE" id="PS51819"/>
    </source>
</evidence>
<dbReference type="InterPro" id="IPR029068">
    <property type="entry name" value="Glyas_Bleomycin-R_OHBP_Dase"/>
</dbReference>
<dbReference type="InterPro" id="IPR004360">
    <property type="entry name" value="Glyas_Fos-R_dOase_dom"/>
</dbReference>
<dbReference type="Proteomes" id="UP000184111">
    <property type="component" value="Unassembled WGS sequence"/>
</dbReference>
<evidence type="ECO:0000313" key="2">
    <source>
        <dbReference type="EMBL" id="SHL66968.1"/>
    </source>
</evidence>
<feature type="domain" description="VOC" evidence="1">
    <location>
        <begin position="12"/>
        <end position="129"/>
    </location>
</feature>
<dbReference type="InterPro" id="IPR037523">
    <property type="entry name" value="VOC_core"/>
</dbReference>
<dbReference type="CDD" id="cd07247">
    <property type="entry name" value="SgaA_N_like"/>
    <property type="match status" value="2"/>
</dbReference>
<proteinExistence type="predicted"/>
<dbReference type="PANTHER" id="PTHR33993">
    <property type="entry name" value="GLYOXALASE-RELATED"/>
    <property type="match status" value="1"/>
</dbReference>
<keyword evidence="3" id="KW-1185">Reference proteome</keyword>
<dbReference type="STRING" id="310782.SAMN05216499_105248"/>
<dbReference type="Gene3D" id="3.10.180.10">
    <property type="entry name" value="2,3-Dihydroxybiphenyl 1,2-Dioxygenase, domain 1"/>
    <property type="match status" value="2"/>
</dbReference>
<organism evidence="2 3">
    <name type="scientific">Actinacidiphila paucisporea</name>
    <dbReference type="NCBI Taxonomy" id="310782"/>
    <lineage>
        <taxon>Bacteria</taxon>
        <taxon>Bacillati</taxon>
        <taxon>Actinomycetota</taxon>
        <taxon>Actinomycetes</taxon>
        <taxon>Kitasatosporales</taxon>
        <taxon>Streptomycetaceae</taxon>
        <taxon>Actinacidiphila</taxon>
    </lineage>
</organism>
<dbReference type="OrthoDB" id="9793039at2"/>
<name>A0A1M7CI66_9ACTN</name>
<accession>A0A1M7CI66</accession>
<dbReference type="Pfam" id="PF18029">
    <property type="entry name" value="Glyoxalase_6"/>
    <property type="match status" value="1"/>
</dbReference>
<reference evidence="2 3" key="1">
    <citation type="submission" date="2016-11" db="EMBL/GenBank/DDBJ databases">
        <authorList>
            <person name="Jaros S."/>
            <person name="Januszkiewicz K."/>
            <person name="Wedrychowicz H."/>
        </authorList>
    </citation>
    <scope>NUCLEOTIDE SEQUENCE [LARGE SCALE GENOMIC DNA]</scope>
    <source>
        <strain evidence="2 3">CGMCC 4.2025</strain>
    </source>
</reference>
<dbReference type="PANTHER" id="PTHR33993:SF14">
    <property type="entry name" value="GB|AAF24581.1"/>
    <property type="match status" value="1"/>
</dbReference>
<dbReference type="AlphaFoldDB" id="A0A1M7CI66"/>
<dbReference type="InterPro" id="IPR052164">
    <property type="entry name" value="Anthracycline_SecMetBiosynth"/>
</dbReference>
<feature type="domain" description="VOC" evidence="1">
    <location>
        <begin position="143"/>
        <end position="257"/>
    </location>
</feature>
<dbReference type="Pfam" id="PF00903">
    <property type="entry name" value="Glyoxalase"/>
    <property type="match status" value="1"/>
</dbReference>
<protein>
    <recommendedName>
        <fullName evidence="1">VOC domain-containing protein</fullName>
    </recommendedName>
</protein>
<dbReference type="PROSITE" id="PS51819">
    <property type="entry name" value="VOC"/>
    <property type="match status" value="2"/>
</dbReference>
<sequence>MPEVTGPYEPGTPCWIDLMVPDQQAGLDFYRDLFGWQGEVGPEEYGGYSVCTQKGKPVAGLMKAMAMDDQPAPPTAWTTYFSVADADATEAAVKANGGTVIMPTTDVMTLGRMFVAVDPYGAVFGAWQPRDFKGAEIVNEHGALVWNQLHSPDPDGAGDFYSAVLGLTAGPMPEMPEFTGFQVKGHTVGGVMGMDNLPDGTPPHWMVNFAVDDTDSIVDAVVRAGGSVLTPPFDMEKIGRMAVVQDPQGGVFSVVAMEGGS</sequence>
<dbReference type="RefSeq" id="WP_073496644.1">
    <property type="nucleotide sequence ID" value="NZ_FRBI01000005.1"/>
</dbReference>
<dbReference type="EMBL" id="FRBI01000005">
    <property type="protein sequence ID" value="SHL66968.1"/>
    <property type="molecule type" value="Genomic_DNA"/>
</dbReference>
<dbReference type="SUPFAM" id="SSF54593">
    <property type="entry name" value="Glyoxalase/Bleomycin resistance protein/Dihydroxybiphenyl dioxygenase"/>
    <property type="match status" value="2"/>
</dbReference>
<dbReference type="InterPro" id="IPR041581">
    <property type="entry name" value="Glyoxalase_6"/>
</dbReference>
<evidence type="ECO:0000313" key="3">
    <source>
        <dbReference type="Proteomes" id="UP000184111"/>
    </source>
</evidence>
<gene>
    <name evidence="2" type="ORF">SAMN05216499_105248</name>
</gene>